<keyword evidence="6" id="KW-1185">Reference proteome</keyword>
<dbReference type="Gene3D" id="3.20.20.70">
    <property type="entry name" value="Aldolase class I"/>
    <property type="match status" value="1"/>
</dbReference>
<evidence type="ECO:0000256" key="2">
    <source>
        <dbReference type="ARBA" id="ARBA00023239"/>
    </source>
</evidence>
<proteinExistence type="inferred from homology"/>
<dbReference type="SUPFAM" id="SSF51569">
    <property type="entry name" value="Aldolase"/>
    <property type="match status" value="1"/>
</dbReference>
<feature type="binding site" evidence="4">
    <location>
        <position position="214"/>
    </location>
    <ligand>
        <name>pyruvate</name>
        <dbReference type="ChEBI" id="CHEBI:15361"/>
    </ligand>
</feature>
<name>A0A0M6ZTU4_9HYPH</name>
<dbReference type="Pfam" id="PF00701">
    <property type="entry name" value="DHDPS"/>
    <property type="match status" value="1"/>
</dbReference>
<dbReference type="PRINTS" id="PR00146">
    <property type="entry name" value="DHPICSNTHASE"/>
</dbReference>
<dbReference type="Proteomes" id="UP000053235">
    <property type="component" value="Unassembled WGS sequence"/>
</dbReference>
<evidence type="ECO:0000313" key="6">
    <source>
        <dbReference type="Proteomes" id="UP000053235"/>
    </source>
</evidence>
<dbReference type="CDD" id="cd00408">
    <property type="entry name" value="DHDPS-like"/>
    <property type="match status" value="1"/>
</dbReference>
<evidence type="ECO:0000256" key="1">
    <source>
        <dbReference type="ARBA" id="ARBA00007592"/>
    </source>
</evidence>
<reference evidence="6" key="1">
    <citation type="submission" date="2015-07" db="EMBL/GenBank/DDBJ databases">
        <authorList>
            <person name="Rodrigo-Torres Lidia"/>
            <person name="Arahal R.David."/>
        </authorList>
    </citation>
    <scope>NUCLEOTIDE SEQUENCE [LARGE SCALE GENOMIC DNA]</scope>
    <source>
        <strain evidence="6">CECT 5112</strain>
    </source>
</reference>
<dbReference type="EMBL" id="CXWD01000003">
    <property type="protein sequence ID" value="CTQ65500.1"/>
    <property type="molecule type" value="Genomic_DNA"/>
</dbReference>
<dbReference type="RefSeq" id="WP_055670605.1">
    <property type="nucleotide sequence ID" value="NZ_CXWD01000003.1"/>
</dbReference>
<dbReference type="GO" id="GO:0008840">
    <property type="term" value="F:4-hydroxy-tetrahydrodipicolinate synthase activity"/>
    <property type="evidence" value="ECO:0007669"/>
    <property type="project" value="UniProtKB-EC"/>
</dbReference>
<accession>A0A0M6ZTU4</accession>
<dbReference type="STRING" id="388408.LAX5112_00655"/>
<dbReference type="EC" id="4.3.3.7" evidence="5"/>
<evidence type="ECO:0000313" key="5">
    <source>
        <dbReference type="EMBL" id="CTQ65500.1"/>
    </source>
</evidence>
<protein>
    <submittedName>
        <fullName evidence="5">4-hydroxy-tetrahydrodipicolinate synthase</fullName>
        <ecNumber evidence="5">4.3.3.7</ecNumber>
    </submittedName>
</protein>
<dbReference type="InterPro" id="IPR002220">
    <property type="entry name" value="DapA-like"/>
</dbReference>
<dbReference type="AlphaFoldDB" id="A0A0M6ZTU4"/>
<dbReference type="PIRSF" id="PIRSF001365">
    <property type="entry name" value="DHDPS"/>
    <property type="match status" value="1"/>
</dbReference>
<comment type="similarity">
    <text evidence="1 3">Belongs to the DapA family.</text>
</comment>
<organism evidence="5 6">
    <name type="scientific">Roseibium alexandrii</name>
    <dbReference type="NCBI Taxonomy" id="388408"/>
    <lineage>
        <taxon>Bacteria</taxon>
        <taxon>Pseudomonadati</taxon>
        <taxon>Pseudomonadota</taxon>
        <taxon>Alphaproteobacteria</taxon>
        <taxon>Hyphomicrobiales</taxon>
        <taxon>Stappiaceae</taxon>
        <taxon>Roseibium</taxon>
    </lineage>
</organism>
<evidence type="ECO:0000256" key="3">
    <source>
        <dbReference type="PIRNR" id="PIRNR001365"/>
    </source>
</evidence>
<dbReference type="PANTHER" id="PTHR12128:SF66">
    <property type="entry name" value="4-HYDROXY-2-OXOGLUTARATE ALDOLASE, MITOCHONDRIAL"/>
    <property type="match status" value="1"/>
</dbReference>
<evidence type="ECO:0000256" key="4">
    <source>
        <dbReference type="PIRSR" id="PIRSR001365-2"/>
    </source>
</evidence>
<dbReference type="PANTHER" id="PTHR12128">
    <property type="entry name" value="DIHYDRODIPICOLINATE SYNTHASE"/>
    <property type="match status" value="1"/>
</dbReference>
<dbReference type="OrthoDB" id="9796205at2"/>
<sequence>MTRLTEEAHGVYVIAVTPFNDNGALDMGSVDRMVDFYLDAGATGLTALGMMGEAPKLTTAESLEVVQRILARLNGRIPLVVGVSAPGFAQMAELSKASMDAGAGGVMIAPPGNLKTDAQIVTYYTQAAEFIGDVPFVLQDFPLATGVHIPVSAIARIVEDVPTCVCLKHEDWPGLEKISALRAEGTLARRISILCGNGGLFLPEEMDRGADGAMTGFCYPEMMRDIVRHSKAGDPARARDIFNAYLPLARYEQQPGLGLAVRKYVLAKRGVIGSAALRRPGAGLTKAAQAEVDTLLARQEERLKELN</sequence>
<dbReference type="SMART" id="SM01130">
    <property type="entry name" value="DHDPS"/>
    <property type="match status" value="1"/>
</dbReference>
<gene>
    <name evidence="5" type="primary">dapA_1</name>
    <name evidence="5" type="ORF">LAX5112_00655</name>
</gene>
<dbReference type="GO" id="GO:0005829">
    <property type="term" value="C:cytosol"/>
    <property type="evidence" value="ECO:0007669"/>
    <property type="project" value="TreeGrafter"/>
</dbReference>
<dbReference type="InterPro" id="IPR013785">
    <property type="entry name" value="Aldolase_TIM"/>
</dbReference>
<keyword evidence="2 3" id="KW-0456">Lyase</keyword>